<keyword evidence="8" id="KW-0227">DNA damage</keyword>
<evidence type="ECO:0000313" key="20">
    <source>
        <dbReference type="Proteomes" id="UP000675881"/>
    </source>
</evidence>
<protein>
    <recommendedName>
        <fullName evidence="17">DNA polymerase theta</fullName>
        <ecNumber evidence="4">2.7.7.7</ecNumber>
    </recommendedName>
</protein>
<feature type="compositionally biased region" description="Basic and acidic residues" evidence="18">
    <location>
        <begin position="1048"/>
        <end position="1074"/>
    </location>
</feature>
<dbReference type="InterPro" id="IPR046931">
    <property type="entry name" value="HTH_61"/>
</dbReference>
<keyword evidence="10" id="KW-0347">Helicase</keyword>
<reference evidence="19" key="1">
    <citation type="submission" date="2021-02" db="EMBL/GenBank/DDBJ databases">
        <authorList>
            <person name="Bekaert M."/>
        </authorList>
    </citation>
    <scope>NUCLEOTIDE SEQUENCE</scope>
    <source>
        <strain evidence="19">IoA-00</strain>
    </source>
</reference>
<evidence type="ECO:0000256" key="11">
    <source>
        <dbReference type="ARBA" id="ARBA00022840"/>
    </source>
</evidence>
<dbReference type="GO" id="GO:0005524">
    <property type="term" value="F:ATP binding"/>
    <property type="evidence" value="ECO:0007669"/>
    <property type="project" value="UniProtKB-KW"/>
</dbReference>
<dbReference type="InterPro" id="IPR048960">
    <property type="entry name" value="POLQ-like_helical"/>
</dbReference>
<dbReference type="InterPro" id="IPR050474">
    <property type="entry name" value="Hel308_SKI2-like"/>
</dbReference>
<evidence type="ECO:0000256" key="8">
    <source>
        <dbReference type="ARBA" id="ARBA00022763"/>
    </source>
</evidence>
<dbReference type="CDD" id="cd18026">
    <property type="entry name" value="DEXHc_POLQ-like"/>
    <property type="match status" value="1"/>
</dbReference>
<dbReference type="AlphaFoldDB" id="A0A7R8HCY7"/>
<dbReference type="Gene3D" id="3.40.50.300">
    <property type="entry name" value="P-loop containing nucleotide triphosphate hydrolases"/>
    <property type="match status" value="2"/>
</dbReference>
<dbReference type="InterPro" id="IPR011545">
    <property type="entry name" value="DEAD/DEAH_box_helicase_dom"/>
</dbReference>
<evidence type="ECO:0000256" key="10">
    <source>
        <dbReference type="ARBA" id="ARBA00022806"/>
    </source>
</evidence>
<dbReference type="Pfam" id="PF20470">
    <property type="entry name" value="HTH_61"/>
    <property type="match status" value="1"/>
</dbReference>
<feature type="region of interest" description="Disordered" evidence="18">
    <location>
        <begin position="1041"/>
        <end position="1074"/>
    </location>
</feature>
<dbReference type="GO" id="GO:0003887">
    <property type="term" value="F:DNA-directed DNA polymerase activity"/>
    <property type="evidence" value="ECO:0007669"/>
    <property type="project" value="UniProtKB-KW"/>
</dbReference>
<evidence type="ECO:0000256" key="12">
    <source>
        <dbReference type="ARBA" id="ARBA00022932"/>
    </source>
</evidence>
<evidence type="ECO:0000256" key="3">
    <source>
        <dbReference type="ARBA" id="ARBA00007705"/>
    </source>
</evidence>
<dbReference type="Pfam" id="PF21099">
    <property type="entry name" value="POLQ_helical"/>
    <property type="match status" value="1"/>
</dbReference>
<comment type="catalytic activity">
    <reaction evidence="16">
        <text>DNA(n) + a 2'-deoxyribonucleoside 5'-triphosphate = DNA(n+1) + diphosphate</text>
        <dbReference type="Rhea" id="RHEA:22508"/>
        <dbReference type="Rhea" id="RHEA-COMP:17339"/>
        <dbReference type="Rhea" id="RHEA-COMP:17340"/>
        <dbReference type="ChEBI" id="CHEBI:33019"/>
        <dbReference type="ChEBI" id="CHEBI:61560"/>
        <dbReference type="ChEBI" id="CHEBI:173112"/>
        <dbReference type="EC" id="2.7.7.7"/>
    </reaction>
</comment>
<evidence type="ECO:0000256" key="17">
    <source>
        <dbReference type="ARBA" id="ARBA00074669"/>
    </source>
</evidence>
<keyword evidence="7" id="KW-0547">Nucleotide-binding</keyword>
<evidence type="ECO:0000256" key="9">
    <source>
        <dbReference type="ARBA" id="ARBA00022801"/>
    </source>
</evidence>
<dbReference type="Pfam" id="PF00271">
    <property type="entry name" value="Helicase_C"/>
    <property type="match status" value="1"/>
</dbReference>
<dbReference type="SMART" id="SM00490">
    <property type="entry name" value="HELICc"/>
    <property type="match status" value="1"/>
</dbReference>
<evidence type="ECO:0000313" key="19">
    <source>
        <dbReference type="EMBL" id="CAF3015970.1"/>
    </source>
</evidence>
<dbReference type="Pfam" id="PF00270">
    <property type="entry name" value="DEAD"/>
    <property type="match status" value="1"/>
</dbReference>
<evidence type="ECO:0000256" key="18">
    <source>
        <dbReference type="SAM" id="MobiDB-lite"/>
    </source>
</evidence>
<dbReference type="PROSITE" id="PS51194">
    <property type="entry name" value="HELICASE_CTER"/>
    <property type="match status" value="1"/>
</dbReference>
<keyword evidence="12" id="KW-0239">DNA-directed DNA polymerase</keyword>
<evidence type="ECO:0000256" key="6">
    <source>
        <dbReference type="ARBA" id="ARBA00022695"/>
    </source>
</evidence>
<evidence type="ECO:0000256" key="4">
    <source>
        <dbReference type="ARBA" id="ARBA00012417"/>
    </source>
</evidence>
<dbReference type="EMBL" id="HG994587">
    <property type="protein sequence ID" value="CAF3015970.1"/>
    <property type="molecule type" value="Genomic_DNA"/>
</dbReference>
<dbReference type="InterPro" id="IPR036390">
    <property type="entry name" value="WH_DNA-bd_sf"/>
</dbReference>
<accession>A0A7R8HCY7</accession>
<dbReference type="OrthoDB" id="2320933at2759"/>
<proteinExistence type="inferred from homology"/>
<dbReference type="SUPFAM" id="SSF46785">
    <property type="entry name" value="Winged helix' DNA-binding domain"/>
    <property type="match status" value="1"/>
</dbReference>
<dbReference type="GO" id="GO:0097681">
    <property type="term" value="P:double-strand break repair via alternative nonhomologous end joining"/>
    <property type="evidence" value="ECO:0007669"/>
    <property type="project" value="UniProtKB-ARBA"/>
</dbReference>
<name>A0A7R8HCY7_LEPSM</name>
<keyword evidence="5 19" id="KW-0808">Transferase</keyword>
<comment type="catalytic activity">
    <reaction evidence="15">
        <text>ATP + H2O = ADP + phosphate + H(+)</text>
        <dbReference type="Rhea" id="RHEA:13065"/>
        <dbReference type="ChEBI" id="CHEBI:15377"/>
        <dbReference type="ChEBI" id="CHEBI:15378"/>
        <dbReference type="ChEBI" id="CHEBI:30616"/>
        <dbReference type="ChEBI" id="CHEBI:43474"/>
        <dbReference type="ChEBI" id="CHEBI:456216"/>
        <dbReference type="EC" id="5.6.2.4"/>
    </reaction>
</comment>
<dbReference type="PROSITE" id="PS51192">
    <property type="entry name" value="HELICASE_ATP_BIND_1"/>
    <property type="match status" value="1"/>
</dbReference>
<dbReference type="GO" id="GO:0016787">
    <property type="term" value="F:hydrolase activity"/>
    <property type="evidence" value="ECO:0007669"/>
    <property type="project" value="UniProtKB-KW"/>
</dbReference>
<dbReference type="Gene3D" id="1.10.3380.20">
    <property type="match status" value="1"/>
</dbReference>
<gene>
    <name evidence="19" type="ORF">LSAA_14100</name>
</gene>
<comment type="subcellular location">
    <subcellularLocation>
        <location evidence="2">Nucleus</location>
    </subcellularLocation>
</comment>
<dbReference type="SMART" id="SM00487">
    <property type="entry name" value="DEXDc"/>
    <property type="match status" value="1"/>
</dbReference>
<evidence type="ECO:0000256" key="7">
    <source>
        <dbReference type="ARBA" id="ARBA00022741"/>
    </source>
</evidence>
<dbReference type="GO" id="GO:0005634">
    <property type="term" value="C:nucleus"/>
    <property type="evidence" value="ECO:0007669"/>
    <property type="project" value="UniProtKB-SubCell"/>
</dbReference>
<dbReference type="GO" id="GO:0003676">
    <property type="term" value="F:nucleic acid binding"/>
    <property type="evidence" value="ECO:0007669"/>
    <property type="project" value="InterPro"/>
</dbReference>
<dbReference type="InterPro" id="IPR027417">
    <property type="entry name" value="P-loop_NTPase"/>
</dbReference>
<dbReference type="CDD" id="cd18795">
    <property type="entry name" value="SF2_C_Ski2"/>
    <property type="match status" value="1"/>
</dbReference>
<dbReference type="InterPro" id="IPR001650">
    <property type="entry name" value="Helicase_C-like"/>
</dbReference>
<evidence type="ECO:0000256" key="1">
    <source>
        <dbReference type="ARBA" id="ARBA00001946"/>
    </source>
</evidence>
<keyword evidence="14" id="KW-0539">Nucleus</keyword>
<evidence type="ECO:0000256" key="2">
    <source>
        <dbReference type="ARBA" id="ARBA00004123"/>
    </source>
</evidence>
<keyword evidence="20" id="KW-1185">Reference proteome</keyword>
<dbReference type="InterPro" id="IPR014001">
    <property type="entry name" value="Helicase_ATP-bd"/>
</dbReference>
<evidence type="ECO:0000256" key="16">
    <source>
        <dbReference type="ARBA" id="ARBA00049244"/>
    </source>
</evidence>
<dbReference type="EC" id="2.7.7.7" evidence="4"/>
<comment type="cofactor">
    <cofactor evidence="1">
        <name>Mg(2+)</name>
        <dbReference type="ChEBI" id="CHEBI:18420"/>
    </cofactor>
</comment>
<dbReference type="FunFam" id="1.10.3380.20:FF:000001">
    <property type="entry name" value="DNA polymerase theta"/>
    <property type="match status" value="1"/>
</dbReference>
<dbReference type="PANTHER" id="PTHR47961:SF6">
    <property type="entry name" value="DNA-DIRECTED DNA POLYMERASE"/>
    <property type="match status" value="1"/>
</dbReference>
<comment type="similarity">
    <text evidence="3">Belongs to the DNA polymerase type-A family.</text>
</comment>
<dbReference type="SUPFAM" id="SSF158702">
    <property type="entry name" value="Sec63 N-terminal domain-like"/>
    <property type="match status" value="1"/>
</dbReference>
<evidence type="ECO:0000256" key="13">
    <source>
        <dbReference type="ARBA" id="ARBA00023204"/>
    </source>
</evidence>
<evidence type="ECO:0000256" key="5">
    <source>
        <dbReference type="ARBA" id="ARBA00022679"/>
    </source>
</evidence>
<keyword evidence="11" id="KW-0067">ATP-binding</keyword>
<evidence type="ECO:0000256" key="15">
    <source>
        <dbReference type="ARBA" id="ARBA00048988"/>
    </source>
</evidence>
<dbReference type="Proteomes" id="UP000675881">
    <property type="component" value="Chromosome 8"/>
</dbReference>
<organism evidence="19 20">
    <name type="scientific">Lepeophtheirus salmonis</name>
    <name type="common">Salmon louse</name>
    <name type="synonym">Caligus salmonis</name>
    <dbReference type="NCBI Taxonomy" id="72036"/>
    <lineage>
        <taxon>Eukaryota</taxon>
        <taxon>Metazoa</taxon>
        <taxon>Ecdysozoa</taxon>
        <taxon>Arthropoda</taxon>
        <taxon>Crustacea</taxon>
        <taxon>Multicrustacea</taxon>
        <taxon>Hexanauplia</taxon>
        <taxon>Copepoda</taxon>
        <taxon>Siphonostomatoida</taxon>
        <taxon>Caligidae</taxon>
        <taxon>Lepeophtheirus</taxon>
    </lineage>
</organism>
<sequence length="1085" mass="121762">MSTRYLGNVPLKTPKTIRKRKRRGRRKCIELSSNISIPLTPDLDSSCLELKEWGLPQRVLEGYKSCGITRMFDWQSECLRQGKALEGRNLVYSAPTSAGKTLVAEILLLKRVIEYKKKGLFILPFVSLAREKMKSLQKLLGDSNIRVEGFMGSQGPRGGLARAEIAVCTIEKANSLLNRAMEEGKGLESIGIIVVDELHLVGDSSRGYLLELMLTKIRYIAQNHIQIVGMSATLPNLDLIAEWLDADLYVTHFRPTPLTEMIKVDNVLYSKQFDKIKVLNSLSFIKNDSDYLVQLCLETVVDGHSVLVFCPTKSWCEKVAESIAKEFYNIGMPNNNPKSDESSKYGSLLRKELDGIKLKATIENLKRTPAGLDGVLGKSIAFAVAFHHAGLTMDERDIVENSFKQGVLRVLVATSTLSSGVNLPARRVIVRSPFTYRNQLIDSLSYNQMIGRAGRKGIDTQGESILFCRENERLKVEELINSKLTSVKSCLVQIKGDDLCSSMKRAILEIIAGNVAKNKDEVHRYTSCTMLAASLRRNGTQDSVAQNSITKCLEFLERNEFIRTQEISSKVSYIATQLGLACLASSLSPDEGLQNELQIVYLLVPIYAAVSWPNLDWMNYLTIWESLSSDLKRVGEIVGIEERFLIRAMRGTVNYSVPKQIKSMATHQRFYTALALNDLVNEVSLYEVTKKYGASKGMLQSLQQAASTFAGMVTVFCARLGWHNLELLVSQFQNRLQFGVQRELVDLCRLSTLNGHRARILYNSSIDSVASVANSSPHVIENILMNSCPQSMRTFWITGLKGVTIKEGSEMIVSEARVLLQKDLGMELNWGQVQEDSSTLKRELETSRVNSSKKVKLSPKIFQIPNTDIFEKTKLISPSPRHDTKFTSPVIVKPCSDKLSMELKHVNNKLEADFNNSSLNISSIVDEIFEGDEFSAIKPKKNFEKKDDSEMDMFGNEDENIFFDSWNVDEMEPCVKEVTKINNKSCPRTPKYDACSEELDLWVSSSSSSSNDEDSFSDSIISDSLLEKAFNSHMSVNENGKSIFKNSKKNDSRQLLEAQEDKNTKENPRDHKKLNIIDVCSTQGM</sequence>
<dbReference type="GO" id="GO:0043138">
    <property type="term" value="F:3'-5' DNA helicase activity"/>
    <property type="evidence" value="ECO:0007669"/>
    <property type="project" value="UniProtKB-EC"/>
</dbReference>
<keyword evidence="13" id="KW-0234">DNA repair</keyword>
<keyword evidence="6 19" id="KW-0548">Nucleotidyltransferase</keyword>
<evidence type="ECO:0000256" key="14">
    <source>
        <dbReference type="ARBA" id="ARBA00023242"/>
    </source>
</evidence>
<dbReference type="PANTHER" id="PTHR47961">
    <property type="entry name" value="DNA POLYMERASE THETA, PUTATIVE (AFU_ORTHOLOGUE AFUA_1G05260)-RELATED"/>
    <property type="match status" value="1"/>
</dbReference>
<dbReference type="SUPFAM" id="SSF52540">
    <property type="entry name" value="P-loop containing nucleoside triphosphate hydrolases"/>
    <property type="match status" value="1"/>
</dbReference>
<keyword evidence="9" id="KW-0378">Hydrolase</keyword>
<dbReference type="FunFam" id="3.40.50.300:FF:000813">
    <property type="entry name" value="helicase POLQ-like isoform X1"/>
    <property type="match status" value="1"/>
</dbReference>